<evidence type="ECO:0000256" key="2">
    <source>
        <dbReference type="ARBA" id="ARBA00008488"/>
    </source>
</evidence>
<dbReference type="AlphaFoldDB" id="A0A3P1SES1"/>
<comment type="caution">
    <text evidence="9">The sequence shown here is derived from an EMBL/GenBank/DDBJ whole genome shotgun (WGS) entry which is preliminary data.</text>
</comment>
<feature type="transmembrane region" description="Helical" evidence="8">
    <location>
        <begin position="26"/>
        <end position="47"/>
    </location>
</feature>
<dbReference type="OrthoDB" id="9813689at2"/>
<feature type="binding site" evidence="7">
    <location>
        <position position="73"/>
    </location>
    <ligand>
        <name>Zn(2+)</name>
        <dbReference type="ChEBI" id="CHEBI:29105"/>
    </ligand>
</feature>
<dbReference type="Pfam" id="PF03006">
    <property type="entry name" value="HlyIII"/>
    <property type="match status" value="1"/>
</dbReference>
<dbReference type="InterPro" id="IPR005744">
    <property type="entry name" value="Hy-lIII"/>
</dbReference>
<feature type="transmembrane region" description="Helical" evidence="8">
    <location>
        <begin position="116"/>
        <end position="134"/>
    </location>
</feature>
<dbReference type="PANTHER" id="PTHR20855">
    <property type="entry name" value="ADIPOR/PROGESTIN RECEPTOR-RELATED"/>
    <property type="match status" value="1"/>
</dbReference>
<protein>
    <submittedName>
        <fullName evidence="9">Hemolysin III family protein</fullName>
    </submittedName>
</protein>
<organism evidence="9 10">
    <name type="scientific">Schaalia canis</name>
    <dbReference type="NCBI Taxonomy" id="100469"/>
    <lineage>
        <taxon>Bacteria</taxon>
        <taxon>Bacillati</taxon>
        <taxon>Actinomycetota</taxon>
        <taxon>Actinomycetes</taxon>
        <taxon>Actinomycetales</taxon>
        <taxon>Actinomycetaceae</taxon>
        <taxon>Schaalia</taxon>
    </lineage>
</organism>
<dbReference type="Proteomes" id="UP000280444">
    <property type="component" value="Unassembled WGS sequence"/>
</dbReference>
<evidence type="ECO:0000256" key="8">
    <source>
        <dbReference type="SAM" id="Phobius"/>
    </source>
</evidence>
<keyword evidence="4 8" id="KW-0812">Transmembrane</keyword>
<evidence type="ECO:0000313" key="9">
    <source>
        <dbReference type="EMBL" id="RRC95516.1"/>
    </source>
</evidence>
<feature type="transmembrane region" description="Helical" evidence="8">
    <location>
        <begin position="201"/>
        <end position="224"/>
    </location>
</feature>
<evidence type="ECO:0000256" key="6">
    <source>
        <dbReference type="ARBA" id="ARBA00023136"/>
    </source>
</evidence>
<feature type="binding site" evidence="7">
    <location>
        <position position="206"/>
    </location>
    <ligand>
        <name>Zn(2+)</name>
        <dbReference type="ChEBI" id="CHEBI:29105"/>
    </ligand>
</feature>
<sequence>MKIASIRPTQWVPDQLVAIKPHLRGWLHLIAAPLSLAAAIVLLVLAPTTATKWASAVYLAASLVLFGISALYHRFYWAPKWETFWRRLDHSNIFLLIAGTYTPLCVALLSPWDQKVILLIVWIGAAAGVILSLFWPNAPRWLITIIYITLGWVAVAYLPQLWAAGGPAIVILVIAGGVLYTIGAVFYALKRPNPSPKWFGFHELFHLFTVFAWACQCVAVYLAVLNAS</sequence>
<comment type="similarity">
    <text evidence="2">Belongs to the UPF0073 (Hly-III) family.</text>
</comment>
<name>A0A3P1SES1_9ACTO</name>
<keyword evidence="3" id="KW-1003">Cell membrane</keyword>
<evidence type="ECO:0000256" key="7">
    <source>
        <dbReference type="PIRSR" id="PIRSR604254-1"/>
    </source>
</evidence>
<evidence type="ECO:0000256" key="3">
    <source>
        <dbReference type="ARBA" id="ARBA00022475"/>
    </source>
</evidence>
<keyword evidence="7" id="KW-0862">Zinc</keyword>
<feature type="transmembrane region" description="Helical" evidence="8">
    <location>
        <begin position="93"/>
        <end position="110"/>
    </location>
</feature>
<comment type="subcellular location">
    <subcellularLocation>
        <location evidence="1">Cell membrane</location>
        <topology evidence="1">Multi-pass membrane protein</topology>
    </subcellularLocation>
</comment>
<keyword evidence="7" id="KW-0479">Metal-binding</keyword>
<keyword evidence="10" id="KW-1185">Reference proteome</keyword>
<dbReference type="GO" id="GO:0140911">
    <property type="term" value="F:pore-forming activity"/>
    <property type="evidence" value="ECO:0007669"/>
    <property type="project" value="InterPro"/>
</dbReference>
<proteinExistence type="inferred from homology"/>
<feature type="binding site" evidence="7">
    <location>
        <position position="202"/>
    </location>
    <ligand>
        <name>Zn(2+)</name>
        <dbReference type="ChEBI" id="CHEBI:29105"/>
    </ligand>
</feature>
<evidence type="ECO:0000313" key="10">
    <source>
        <dbReference type="Proteomes" id="UP000280444"/>
    </source>
</evidence>
<keyword evidence="6 8" id="KW-0472">Membrane</keyword>
<accession>A0A3P1SES1</accession>
<dbReference type="InterPro" id="IPR004254">
    <property type="entry name" value="AdipoR/HlyIII-related"/>
</dbReference>
<keyword evidence="5 8" id="KW-1133">Transmembrane helix</keyword>
<evidence type="ECO:0000256" key="4">
    <source>
        <dbReference type="ARBA" id="ARBA00022692"/>
    </source>
</evidence>
<dbReference type="RefSeq" id="WP_124869156.1">
    <property type="nucleotide sequence ID" value="NZ_RQZF01000003.1"/>
</dbReference>
<evidence type="ECO:0000256" key="1">
    <source>
        <dbReference type="ARBA" id="ARBA00004651"/>
    </source>
</evidence>
<dbReference type="GO" id="GO:0046872">
    <property type="term" value="F:metal ion binding"/>
    <property type="evidence" value="ECO:0007669"/>
    <property type="project" value="UniProtKB-KW"/>
</dbReference>
<dbReference type="PANTHER" id="PTHR20855:SF3">
    <property type="entry name" value="LD03007P"/>
    <property type="match status" value="1"/>
</dbReference>
<feature type="transmembrane region" description="Helical" evidence="8">
    <location>
        <begin position="168"/>
        <end position="189"/>
    </location>
</feature>
<dbReference type="EMBL" id="RQZF01000003">
    <property type="protein sequence ID" value="RRC95516.1"/>
    <property type="molecule type" value="Genomic_DNA"/>
</dbReference>
<reference evidence="9 10" key="1">
    <citation type="submission" date="2018-11" db="EMBL/GenBank/DDBJ databases">
        <title>Genomes From Bacteria Associated with the Canine Oral Cavity: a Test Case for Automated Genome-Based Taxonomic Assignment.</title>
        <authorList>
            <person name="Coil D.A."/>
            <person name="Jospin G."/>
            <person name="Darling A.E."/>
            <person name="Wallis C."/>
            <person name="Davis I.J."/>
            <person name="Harris S."/>
            <person name="Eisen J.A."/>
            <person name="Holcombe L.J."/>
            <person name="O'Flynn C."/>
        </authorList>
    </citation>
    <scope>NUCLEOTIDE SEQUENCE [LARGE SCALE GENOMIC DNA]</scope>
    <source>
        <strain evidence="9 10">OH770</strain>
    </source>
</reference>
<feature type="transmembrane region" description="Helical" evidence="8">
    <location>
        <begin position="53"/>
        <end position="72"/>
    </location>
</feature>
<dbReference type="NCBIfam" id="TIGR01065">
    <property type="entry name" value="hlyIII"/>
    <property type="match status" value="1"/>
</dbReference>
<dbReference type="GO" id="GO:0005886">
    <property type="term" value="C:plasma membrane"/>
    <property type="evidence" value="ECO:0007669"/>
    <property type="project" value="UniProtKB-SubCell"/>
</dbReference>
<evidence type="ECO:0000256" key="5">
    <source>
        <dbReference type="ARBA" id="ARBA00022989"/>
    </source>
</evidence>
<gene>
    <name evidence="9" type="ORF">EII11_04370</name>
</gene>
<feature type="transmembrane region" description="Helical" evidence="8">
    <location>
        <begin position="141"/>
        <end position="162"/>
    </location>
</feature>